<feature type="coiled-coil region" evidence="1">
    <location>
        <begin position="399"/>
        <end position="468"/>
    </location>
</feature>
<dbReference type="AlphaFoldDB" id="Q9GRZ9"/>
<dbReference type="GO" id="GO:0005789">
    <property type="term" value="C:endoplasmic reticulum membrane"/>
    <property type="evidence" value="ECO:0000314"/>
    <property type="project" value="WormBase"/>
</dbReference>
<dbReference type="WormBase" id="Y59A8A.3">
    <property type="protein sequence ID" value="CE26201"/>
    <property type="gene ID" value="WBGene00013340"/>
    <property type="gene designation" value="tcc-1"/>
</dbReference>
<accession>Q9GRZ9</accession>
<evidence type="ECO:0000313" key="6">
    <source>
        <dbReference type="WormBase" id="Y59A8A.3"/>
    </source>
</evidence>
<dbReference type="AGR" id="WB:WBGene00013340"/>
<dbReference type="OMA" id="YNDEEAY"/>
<dbReference type="KEGG" id="cel:CELE_Y59A8A.3"/>
<dbReference type="FunCoup" id="Q9GRZ9">
    <property type="interactions" value="265"/>
</dbReference>
<feature type="compositionally biased region" description="Low complexity" evidence="2">
    <location>
        <begin position="67"/>
        <end position="109"/>
    </location>
</feature>
<feature type="coiled-coil region" evidence="1">
    <location>
        <begin position="267"/>
        <end position="351"/>
    </location>
</feature>
<dbReference type="CTD" id="180167"/>
<keyword evidence="1" id="KW-0175">Coiled coil</keyword>
<evidence type="ECO:0000256" key="3">
    <source>
        <dbReference type="SAM" id="Phobius"/>
    </source>
</evidence>
<dbReference type="GO" id="GO:0019894">
    <property type="term" value="F:kinesin binding"/>
    <property type="evidence" value="ECO:0000353"/>
    <property type="project" value="WormBase"/>
</dbReference>
<gene>
    <name evidence="4 6" type="primary">tcc-1</name>
    <name evidence="4" type="ORF">CELE_Y59A8A.3</name>
    <name evidence="6" type="ORF">Y59A8A.3</name>
</gene>
<dbReference type="GO" id="GO:0051653">
    <property type="term" value="P:spindle localization"/>
    <property type="evidence" value="ECO:0000315"/>
    <property type="project" value="WormBase"/>
</dbReference>
<feature type="region of interest" description="Disordered" evidence="2">
    <location>
        <begin position="52"/>
        <end position="152"/>
    </location>
</feature>
<organism evidence="4 5">
    <name type="scientific">Caenorhabditis elegans</name>
    <dbReference type="NCBI Taxonomy" id="6239"/>
    <lineage>
        <taxon>Eukaryota</taxon>
        <taxon>Metazoa</taxon>
        <taxon>Ecdysozoa</taxon>
        <taxon>Nematoda</taxon>
        <taxon>Chromadorea</taxon>
        <taxon>Rhabditida</taxon>
        <taxon>Rhabditina</taxon>
        <taxon>Rhabditomorpha</taxon>
        <taxon>Rhabditoidea</taxon>
        <taxon>Rhabditidae</taxon>
        <taxon>Peloderinae</taxon>
        <taxon>Caenorhabditis</taxon>
    </lineage>
</organism>
<reference evidence="4 5" key="1">
    <citation type="journal article" date="1998" name="Science">
        <title>Genome sequence of the nematode C. elegans: a platform for investigating biology.</title>
        <authorList>
            <consortium name="The C. elegans sequencing consortium"/>
            <person name="Sulson J.E."/>
            <person name="Waterston R."/>
        </authorList>
    </citation>
    <scope>NUCLEOTIDE SEQUENCE [LARGE SCALE GENOMIC DNA]</scope>
    <source>
        <strain evidence="4 5">Bristol N2</strain>
    </source>
</reference>
<dbReference type="EMBL" id="BX284605">
    <property type="protein sequence ID" value="CAC14400.1"/>
    <property type="molecule type" value="Genomic_DNA"/>
</dbReference>
<proteinExistence type="evidence at protein level"/>
<dbReference type="PeptideAtlas" id="Q9GRZ9"/>
<dbReference type="PaxDb" id="6239-Y59A8A.3"/>
<feature type="region of interest" description="Disordered" evidence="2">
    <location>
        <begin position="501"/>
        <end position="524"/>
    </location>
</feature>
<keyword evidence="3" id="KW-0472">Membrane</keyword>
<evidence type="ECO:0000313" key="5">
    <source>
        <dbReference type="Proteomes" id="UP000001940"/>
    </source>
</evidence>
<dbReference type="SMR" id="Q9GRZ9"/>
<protein>
    <submittedName>
        <fullName evidence="4">Ribosome-binding protein 1</fullName>
    </submittedName>
</protein>
<dbReference type="InParanoid" id="Q9GRZ9"/>
<keyword evidence="3" id="KW-0812">Transmembrane</keyword>
<evidence type="ECO:0000256" key="2">
    <source>
        <dbReference type="SAM" id="MobiDB-lite"/>
    </source>
</evidence>
<dbReference type="STRING" id="6239.Y59A8A.3.1"/>
<feature type="compositionally biased region" description="Low complexity" evidence="2">
    <location>
        <begin position="501"/>
        <end position="511"/>
    </location>
</feature>
<feature type="transmembrane region" description="Helical" evidence="3">
    <location>
        <begin position="12"/>
        <end position="30"/>
    </location>
</feature>
<dbReference type="DIP" id="DIP-25516N"/>
<dbReference type="eggNOG" id="ENOG502SGG5">
    <property type="taxonomic scope" value="Eukaryota"/>
</dbReference>
<evidence type="ECO:0000256" key="1">
    <source>
        <dbReference type="SAM" id="Coils"/>
    </source>
</evidence>
<dbReference type="UCSC" id="Y59A8A.3.1">
    <property type="organism name" value="c. elegans"/>
</dbReference>
<name>Q9GRZ9_CAEEL</name>
<dbReference type="Bgee" id="WBGene00013340">
    <property type="expression patterns" value="Expressed in adult organism and 4 other cell types or tissues"/>
</dbReference>
<keyword evidence="5" id="KW-1185">Reference proteome</keyword>
<dbReference type="HOGENOM" id="CLU_021007_0_0_1"/>
<dbReference type="Proteomes" id="UP000001940">
    <property type="component" value="Chromosome V"/>
</dbReference>
<dbReference type="RefSeq" id="NP_507506.1">
    <property type="nucleotide sequence ID" value="NM_075105.6"/>
</dbReference>
<feature type="compositionally biased region" description="Basic and acidic residues" evidence="2">
    <location>
        <begin position="141"/>
        <end position="152"/>
    </location>
</feature>
<dbReference type="GeneID" id="180167"/>
<evidence type="ECO:0007829" key="7">
    <source>
        <dbReference type="PeptideAtlas" id="Q9GRZ9"/>
    </source>
</evidence>
<dbReference type="OrthoDB" id="5876877at2759"/>
<keyword evidence="3" id="KW-1133">Transmembrane helix</keyword>
<dbReference type="IntAct" id="Q9GRZ9">
    <property type="interactions" value="2"/>
</dbReference>
<evidence type="ECO:0000313" key="4">
    <source>
        <dbReference type="EMBL" id="CAC14400.1"/>
    </source>
</evidence>
<sequence>MDSSFVDPSTALGILGGVGVFVFAIYYMIFMNRQEDNFDKAYNRDALALLTDNNEKKKQPKNKTKKQQQTGKKAQDAAPAPASAAPAAPNAPTPTAQQQPSPKASAAPIPEKPEIQVQKVESTQASAPIPAPAAPTTQKSSPKERKSVNLKDLDQKKVLNKLSGLPELDEAYIQFLAGAFRDSDAQKNNLSLEVKALNKKMTESAVKIEKLNKEKMAVEQREKHEQAQRQQLLQKVAQNQAHESELARQIQGIEGKLRVKEQELVAAGKAVKNNEEHEKELKLLRSTNSSFSTELKTIRKEHEAQLQKKQEEWKKLHEQLEQEKEKLISEKEHAKQTHLKLAAAVENVEAELEKQGKEWIQLSTHNQTLKQHNLELEAALSVAKARDQDGEAQKWTMEKAQMIENYTRLEALIGELNRDISEFHEYKKQQEVIVNELNHREKAHLDTIEQLREQISIEKSKLAELQVVLDAEKSKIVEIPLNQPLVVEEVIELKKTNANLAAAAPSTSSGASKEDEETEKLKAENAQLHEKNEELRRRNMTILEKTEAEPGLVICERKRVAEEMGKLVKKQFKTFDDQSRYYEWLNESVSGIKKDLDSKASAPAASVVAPTKAQKAPKCTAAAPAASTAAARSTNEGECWKALKAMKDHLELIDQLNDEQERRHQEELDALRAQLA</sequence>
<keyword evidence="7" id="KW-1267">Proteomics identification</keyword>
<feature type="coiled-coil region" evidence="1">
    <location>
        <begin position="194"/>
        <end position="230"/>
    </location>
</feature>